<reference evidence="17" key="5">
    <citation type="submission" date="2023-04" db="EMBL/GenBank/DDBJ databases">
        <authorList>
            <person name="McDonnell B."/>
        </authorList>
    </citation>
    <scope>NUCLEOTIDE SEQUENCE</scope>
    <source>
        <strain evidence="17">223</strain>
    </source>
</reference>
<accession>A0A0V8EH27</accession>
<evidence type="ECO:0000256" key="8">
    <source>
        <dbReference type="ARBA" id="ARBA00023136"/>
    </source>
</evidence>
<evidence type="ECO:0000313" key="14">
    <source>
        <dbReference type="EMBL" id="ARD96843.1"/>
    </source>
</evidence>
<dbReference type="InterPro" id="IPR046342">
    <property type="entry name" value="CBS_dom_sf"/>
</dbReference>
<evidence type="ECO:0000256" key="7">
    <source>
        <dbReference type="ARBA" id="ARBA00023122"/>
    </source>
</evidence>
<evidence type="ECO:0000256" key="5">
    <source>
        <dbReference type="ARBA" id="ARBA00022737"/>
    </source>
</evidence>
<dbReference type="GO" id="GO:0050660">
    <property type="term" value="F:flavin adenine dinucleotide binding"/>
    <property type="evidence" value="ECO:0007669"/>
    <property type="project" value="InterPro"/>
</dbReference>
<dbReference type="PROSITE" id="PS51371">
    <property type="entry name" value="CBS"/>
    <property type="match status" value="2"/>
</dbReference>
<dbReference type="PATRIC" id="fig|1360.110.peg.1720"/>
<dbReference type="InterPro" id="IPR036318">
    <property type="entry name" value="FAD-bd_PCMH-like_sf"/>
</dbReference>
<evidence type="ECO:0000259" key="13">
    <source>
        <dbReference type="PROSITE" id="PS51846"/>
    </source>
</evidence>
<keyword evidence="5" id="KW-0677">Repeat</keyword>
<dbReference type="Gene3D" id="3.30.465.10">
    <property type="match status" value="1"/>
</dbReference>
<evidence type="ECO:0000313" key="19">
    <source>
        <dbReference type="Proteomes" id="UP000192085"/>
    </source>
</evidence>
<dbReference type="CDD" id="cd04590">
    <property type="entry name" value="CBS_pair_CorC_HlyC_assoc"/>
    <property type="match status" value="1"/>
</dbReference>
<dbReference type="SUPFAM" id="SSF56176">
    <property type="entry name" value="FAD-binding/transporter-associated domain-like"/>
    <property type="match status" value="1"/>
</dbReference>
<dbReference type="SUPFAM" id="SSF54631">
    <property type="entry name" value="CBS-domain pair"/>
    <property type="match status" value="1"/>
</dbReference>
<reference evidence="17" key="4">
    <citation type="journal article" date="2020" name="Mol. Microbiol.">
        <title>The CWPS Rubik's cube: Linking diversity of cell wall polysaccharide structures with the encoded biosynthetic machinery of selected Lactococcus lactis strains.</title>
        <authorList>
            <person name="Mahony J."/>
            <person name="Frantzen C."/>
            <person name="Vinogradov E."/>
            <person name="Sadovskaya I."/>
            <person name="Theodorou I."/>
            <person name="Kelleher P."/>
            <person name="Chapot-Chartier M.P."/>
            <person name="Cambillau C."/>
            <person name="Holo H."/>
            <person name="van Sinderen D."/>
        </authorList>
    </citation>
    <scope>NUCLEOTIDE SEQUENCE</scope>
    <source>
        <strain evidence="17">223</strain>
    </source>
</reference>
<evidence type="ECO:0000259" key="12">
    <source>
        <dbReference type="PROSITE" id="PS51371"/>
    </source>
</evidence>
<evidence type="ECO:0000256" key="1">
    <source>
        <dbReference type="ARBA" id="ARBA00004651"/>
    </source>
</evidence>
<feature type="transmembrane region" description="Helical" evidence="11">
    <location>
        <begin position="107"/>
        <end position="127"/>
    </location>
</feature>
<dbReference type="Proteomes" id="UP001055586">
    <property type="component" value="Chromosome"/>
</dbReference>
<evidence type="ECO:0000313" key="15">
    <source>
        <dbReference type="EMBL" id="ARD99543.1"/>
    </source>
</evidence>
<reference evidence="15 19" key="2">
    <citation type="journal article" date="2017" name="BMC Genomics">
        <title>Comparative and functional genomics of the Lactococcus lactis taxon; insights into evolution and niche adaptation.</title>
        <authorList>
            <person name="Kelleher P."/>
            <person name="Bottacini F."/>
            <person name="Mahony J."/>
            <person name="Kilcawley K.N."/>
            <person name="van Sinderen D."/>
        </authorList>
    </citation>
    <scope>NUCLEOTIDE SEQUENCE [LARGE SCALE GENOMIC DNA]</scope>
    <source>
        <strain evidence="15 19">275</strain>
    </source>
</reference>
<sequence length="449" mass="50484">MSNPDPESVSILLQILLLIFLTALNAFFSASEMAMVSLSRTKVEQKASEGDKKYINLVNILNQPSNFLSTIQIGITLINILAGASLAEALSSRLAPLLGGTALAKTLAQIIVLAVLTYVSLVFGELYPKRIAQNLKEKLALRVAPPIQFLGKVMKPFVWFLASSTNFLSRLTPMKFDDLDEGMTRDEIEYLLNTNDEALDANEREMITGVFSLDELVAREIMVPRTDAFMIDINDDSRENITAILSETYSRVPVYDDDKDNILGILHVKKLLRYSFDHGFDDIDLREILQEPLFVPETIFVDDLMRQMRKTQNQMAVLLNEYGGVEGVVTLEDLLEEIVGEIDDETDIAEEEVFKIGENLYVVQGKMTLNDFNEEFDTHLESNDVDTIAGYFLATTGKIPAKGQQIVCKVDNDEDHFSLTSLEVSGKRVVKLRVEFDVEPEETEIKKNY</sequence>
<name>A0A0V8EH27_LACLL</name>
<reference evidence="16" key="3">
    <citation type="journal article" date="2017" name="Genome Announc.">
        <title>Draft Genome Sequences of 24 Lactococcus lactis Strains.</title>
        <authorList>
            <person name="Backus L."/>
            <person name="Wels M."/>
            <person name="Boekhorst J."/>
            <person name="Dijkstra A.R."/>
            <person name="Beerthuyzen M."/>
            <person name="Kelly W.J."/>
            <person name="Siezen R.J."/>
            <person name="van Hijum S.A."/>
            <person name="Bachmann H."/>
        </authorList>
    </citation>
    <scope>NUCLEOTIDE SEQUENCE</scope>
    <source>
        <strain evidence="16">N42</strain>
    </source>
</reference>
<dbReference type="Pfam" id="PF03471">
    <property type="entry name" value="CorC_HlyC"/>
    <property type="match status" value="1"/>
</dbReference>
<dbReference type="InterPro" id="IPR016169">
    <property type="entry name" value="FAD-bd_PCMH_sub2"/>
</dbReference>
<evidence type="ECO:0000256" key="3">
    <source>
        <dbReference type="ARBA" id="ARBA00022475"/>
    </source>
</evidence>
<feature type="domain" description="CNNM transmembrane" evidence="13">
    <location>
        <begin position="7"/>
        <end position="203"/>
    </location>
</feature>
<organism evidence="16 18">
    <name type="scientific">Lactococcus lactis subsp. lactis</name>
    <name type="common">Streptococcus lactis</name>
    <dbReference type="NCBI Taxonomy" id="1360"/>
    <lineage>
        <taxon>Bacteria</taxon>
        <taxon>Bacillati</taxon>
        <taxon>Bacillota</taxon>
        <taxon>Bacilli</taxon>
        <taxon>Lactobacillales</taxon>
        <taxon>Streptococcaceae</taxon>
        <taxon>Lactococcus</taxon>
    </lineage>
</organism>
<evidence type="ECO:0000256" key="10">
    <source>
        <dbReference type="PROSITE-ProRule" id="PRU01193"/>
    </source>
</evidence>
<dbReference type="SMART" id="SM01091">
    <property type="entry name" value="CorC_HlyC"/>
    <property type="match status" value="1"/>
</dbReference>
<evidence type="ECO:0000256" key="6">
    <source>
        <dbReference type="ARBA" id="ARBA00022989"/>
    </source>
</evidence>
<dbReference type="InterPro" id="IPR002550">
    <property type="entry name" value="CNNM"/>
</dbReference>
<dbReference type="InterPro" id="IPR005170">
    <property type="entry name" value="Transptr-assoc_dom"/>
</dbReference>
<dbReference type="PANTHER" id="PTHR43099:SF5">
    <property type="entry name" value="HLYC_CORC FAMILY TRANSPORTER"/>
    <property type="match status" value="1"/>
</dbReference>
<feature type="domain" description="CBS" evidence="12">
    <location>
        <begin position="222"/>
        <end position="283"/>
    </location>
</feature>
<keyword evidence="7 9" id="KW-0129">CBS domain</keyword>
<dbReference type="InterPro" id="IPR000644">
    <property type="entry name" value="CBS_dom"/>
</dbReference>
<keyword evidence="8 10" id="KW-0472">Membrane</keyword>
<dbReference type="Gene3D" id="3.10.580.10">
    <property type="entry name" value="CBS-domain"/>
    <property type="match status" value="1"/>
</dbReference>
<dbReference type="Proteomes" id="UP000192085">
    <property type="component" value="Chromosome"/>
</dbReference>
<dbReference type="Proteomes" id="UP000052991">
    <property type="component" value="Unassembled WGS sequence"/>
</dbReference>
<comment type="similarity">
    <text evidence="2">Belongs to the UPF0053 family.</text>
</comment>
<evidence type="ECO:0000313" key="17">
    <source>
        <dbReference type="EMBL" id="QRZ35533.1"/>
    </source>
</evidence>
<feature type="transmembrane region" description="Helical" evidence="11">
    <location>
        <begin position="12"/>
        <end position="30"/>
    </location>
</feature>
<reference evidence="14" key="6">
    <citation type="submission" date="2023-09" db="EMBL/GenBank/DDBJ databases">
        <title>Complete Genomes and Methylome analysis of Lactococcus lactis subs lactis strains.</title>
        <authorList>
            <person name="Fomenkov A."/>
            <person name="McDonnell B."/>
            <person name="Sun L."/>
            <person name="Van Sinderen D."/>
            <person name="Roberts R.J."/>
        </authorList>
    </citation>
    <scope>NUCLEOTIDE SEQUENCE</scope>
    <source>
        <strain evidence="14">229</strain>
    </source>
</reference>
<evidence type="ECO:0000256" key="4">
    <source>
        <dbReference type="ARBA" id="ARBA00022692"/>
    </source>
</evidence>
<reference evidence="18" key="1">
    <citation type="submission" date="2015-10" db="EMBL/GenBank/DDBJ databases">
        <title>Draft Genome Sequences of 11 Lactococcus lactis subspecies cremoris strains.</title>
        <authorList>
            <person name="Wels M."/>
            <person name="Backus L."/>
            <person name="Boekhorst J."/>
            <person name="Dijkstra A."/>
            <person name="Beerthuizen M."/>
            <person name="Kelly W."/>
            <person name="Siezen R."/>
            <person name="Bachmann H."/>
            <person name="Van Hijum S."/>
        </authorList>
    </citation>
    <scope>NUCLEOTIDE SEQUENCE [LARGE SCALE GENOMIC DNA]</scope>
    <source>
        <strain evidence="18">N42</strain>
    </source>
</reference>
<feature type="domain" description="CBS" evidence="12">
    <location>
        <begin position="288"/>
        <end position="345"/>
    </location>
</feature>
<dbReference type="Proteomes" id="UP000663169">
    <property type="component" value="Chromosome"/>
</dbReference>
<dbReference type="EMBL" id="CP090823">
    <property type="protein sequence ID" value="ARD96843.1"/>
    <property type="molecule type" value="Genomic_DNA"/>
</dbReference>
<proteinExistence type="inferred from homology"/>
<dbReference type="FunFam" id="3.10.580.10:FF:000002">
    <property type="entry name" value="Magnesium/cobalt efflux protein CorC"/>
    <property type="match status" value="1"/>
</dbReference>
<comment type="subcellular location">
    <subcellularLocation>
        <location evidence="1">Cell membrane</location>
        <topology evidence="1">Multi-pass membrane protein</topology>
    </subcellularLocation>
</comment>
<dbReference type="PROSITE" id="PS51846">
    <property type="entry name" value="CNNM"/>
    <property type="match status" value="1"/>
</dbReference>
<dbReference type="Pfam" id="PF01595">
    <property type="entry name" value="CNNM"/>
    <property type="match status" value="1"/>
</dbReference>
<protein>
    <submittedName>
        <fullName evidence="14">Hemolysin family protein</fullName>
    </submittedName>
    <submittedName>
        <fullName evidence="16">Magnesium and cobalt efflux protein CorC</fullName>
    </submittedName>
</protein>
<dbReference type="InterPro" id="IPR051676">
    <property type="entry name" value="UPF0053_domain"/>
</dbReference>
<dbReference type="RefSeq" id="WP_010906149.1">
    <property type="nucleotide sequence ID" value="NZ_BJMA01000003.1"/>
</dbReference>
<dbReference type="EMBL" id="LKLW01000011">
    <property type="protein sequence ID" value="KSU29682.1"/>
    <property type="molecule type" value="Genomic_DNA"/>
</dbReference>
<keyword evidence="4 10" id="KW-0812">Transmembrane</keyword>
<evidence type="ECO:0000256" key="9">
    <source>
        <dbReference type="PROSITE-ProRule" id="PRU00703"/>
    </source>
</evidence>
<dbReference type="PANTHER" id="PTHR43099">
    <property type="entry name" value="UPF0053 PROTEIN YRKA"/>
    <property type="match status" value="1"/>
</dbReference>
<dbReference type="EMBL" id="CP031926">
    <property type="protein sequence ID" value="QRZ35533.1"/>
    <property type="molecule type" value="Genomic_DNA"/>
</dbReference>
<keyword evidence="6 10" id="KW-1133">Transmembrane helix</keyword>
<dbReference type="InterPro" id="IPR044751">
    <property type="entry name" value="Ion_transp-like_CBS"/>
</dbReference>
<gene>
    <name evidence="17" type="ORF">LL223_1894</name>
    <name evidence="14" type="ORF">LL229_1962</name>
    <name evidence="15" type="ORF">LL275_1916</name>
    <name evidence="16" type="ORF">N42_0436</name>
</gene>
<feature type="transmembrane region" description="Helical" evidence="11">
    <location>
        <begin position="67"/>
        <end position="87"/>
    </location>
</feature>
<evidence type="ECO:0000256" key="11">
    <source>
        <dbReference type="SAM" id="Phobius"/>
    </source>
</evidence>
<dbReference type="GO" id="GO:0005886">
    <property type="term" value="C:plasma membrane"/>
    <property type="evidence" value="ECO:0007669"/>
    <property type="project" value="UniProtKB-SubCell"/>
</dbReference>
<dbReference type="AlphaFoldDB" id="A0A0V8EH27"/>
<dbReference type="Pfam" id="PF00571">
    <property type="entry name" value="CBS"/>
    <property type="match status" value="2"/>
</dbReference>
<evidence type="ECO:0000256" key="2">
    <source>
        <dbReference type="ARBA" id="ARBA00006337"/>
    </source>
</evidence>
<evidence type="ECO:0000313" key="18">
    <source>
        <dbReference type="Proteomes" id="UP000052991"/>
    </source>
</evidence>
<evidence type="ECO:0000313" key="16">
    <source>
        <dbReference type="EMBL" id="KSU29682.1"/>
    </source>
</evidence>
<keyword evidence="3" id="KW-1003">Cell membrane</keyword>
<dbReference type="EMBL" id="CP015897">
    <property type="protein sequence ID" value="ARD99543.1"/>
    <property type="molecule type" value="Genomic_DNA"/>
</dbReference>